<dbReference type="VEuPathDB" id="PiroplasmaDB:BOVATA_043630"/>
<dbReference type="Proteomes" id="UP000236319">
    <property type="component" value="Unassembled WGS sequence"/>
</dbReference>
<dbReference type="RefSeq" id="XP_028869113.1">
    <property type="nucleotide sequence ID" value="XM_029013280.1"/>
</dbReference>
<dbReference type="GO" id="GO:0016301">
    <property type="term" value="F:kinase activity"/>
    <property type="evidence" value="ECO:0007669"/>
    <property type="project" value="UniProtKB-KW"/>
</dbReference>
<protein>
    <submittedName>
        <fullName evidence="1">Phosphomevalonate kinase, putative</fullName>
    </submittedName>
</protein>
<evidence type="ECO:0000313" key="2">
    <source>
        <dbReference type="Proteomes" id="UP000236319"/>
    </source>
</evidence>
<keyword evidence="1" id="KW-0808">Transferase</keyword>
<dbReference type="EMBL" id="BDSA01000007">
    <property type="protein sequence ID" value="GBE62870.1"/>
    <property type="molecule type" value="Genomic_DNA"/>
</dbReference>
<keyword evidence="2" id="KW-1185">Reference proteome</keyword>
<accession>A0A2H6KIQ2</accession>
<sequence length="118" mass="13019">MLHGTAQGDEMILDVIDVNVLYGLDVCGDFSEAFFKTIVIPFFITVSKATVFQLLELFGDLSVQCVSESVKRQGDILDALVYFAGLLSQFILLTFKVTFDGLKAFTFSVSIFIPLCTT</sequence>
<reference evidence="1 2" key="1">
    <citation type="journal article" date="2017" name="BMC Genomics">
        <title>Whole-genome assembly of Babesia ovata and comparative genomics between closely related pathogens.</title>
        <authorList>
            <person name="Yamagishi J."/>
            <person name="Asada M."/>
            <person name="Hakimi H."/>
            <person name="Tanaka T.Q."/>
            <person name="Sugimoto C."/>
            <person name="Kawazu S."/>
        </authorList>
    </citation>
    <scope>NUCLEOTIDE SEQUENCE [LARGE SCALE GENOMIC DNA]</scope>
    <source>
        <strain evidence="1 2">Miyake</strain>
    </source>
</reference>
<dbReference type="AlphaFoldDB" id="A0A2H6KIQ2"/>
<dbReference type="GeneID" id="39876640"/>
<gene>
    <name evidence="1" type="ORF">BOVATA_043630</name>
</gene>
<organism evidence="1 2">
    <name type="scientific">Babesia ovata</name>
    <dbReference type="NCBI Taxonomy" id="189622"/>
    <lineage>
        <taxon>Eukaryota</taxon>
        <taxon>Sar</taxon>
        <taxon>Alveolata</taxon>
        <taxon>Apicomplexa</taxon>
        <taxon>Aconoidasida</taxon>
        <taxon>Piroplasmida</taxon>
        <taxon>Babesiidae</taxon>
        <taxon>Babesia</taxon>
    </lineage>
</organism>
<proteinExistence type="predicted"/>
<comment type="caution">
    <text evidence="1">The sequence shown here is derived from an EMBL/GenBank/DDBJ whole genome shotgun (WGS) entry which is preliminary data.</text>
</comment>
<keyword evidence="1" id="KW-0418">Kinase</keyword>
<evidence type="ECO:0000313" key="1">
    <source>
        <dbReference type="EMBL" id="GBE62870.1"/>
    </source>
</evidence>
<name>A0A2H6KIQ2_9APIC</name>